<dbReference type="Proteomes" id="UP000273977">
    <property type="component" value="Unassembled WGS sequence"/>
</dbReference>
<dbReference type="CDD" id="cd07762">
    <property type="entry name" value="CYTH-like_Pase_1"/>
    <property type="match status" value="1"/>
</dbReference>
<dbReference type="PANTHER" id="PTHR34948:SF2">
    <property type="entry name" value="TRIPHOSPHATE TUNNEL METALLOENZYME 3"/>
    <property type="match status" value="1"/>
</dbReference>
<dbReference type="PROSITE" id="PS51707">
    <property type="entry name" value="CYTH"/>
    <property type="match status" value="1"/>
</dbReference>
<comment type="caution">
    <text evidence="2">The sequence shown here is derived from an EMBL/GenBank/DDBJ whole genome shotgun (WGS) entry which is preliminary data.</text>
</comment>
<proteinExistence type="predicted"/>
<dbReference type="PANTHER" id="PTHR34948">
    <property type="entry name" value="OS08G0299200 PROTEIN"/>
    <property type="match status" value="1"/>
</dbReference>
<reference evidence="2 3" key="1">
    <citation type="submission" date="2018-11" db="EMBL/GenBank/DDBJ databases">
        <title>Aerococcus sp. SJQ22, whole genome shotgun sequence.</title>
        <authorList>
            <person name="Sun L."/>
            <person name="Gao X."/>
            <person name="Chen W."/>
            <person name="Huang K."/>
        </authorList>
    </citation>
    <scope>NUCLEOTIDE SEQUENCE [LARGE SCALE GENOMIC DNA]</scope>
    <source>
        <strain evidence="2 3">SJQ22</strain>
    </source>
</reference>
<dbReference type="InterPro" id="IPR023577">
    <property type="entry name" value="CYTH_domain"/>
</dbReference>
<protein>
    <submittedName>
        <fullName evidence="2">CYTH domain-containing protein</fullName>
    </submittedName>
</protein>
<feature type="domain" description="CYTH" evidence="1">
    <location>
        <begin position="4"/>
        <end position="193"/>
    </location>
</feature>
<dbReference type="Gene3D" id="2.40.320.10">
    <property type="entry name" value="Hypothetical Protein Pfu-838710-001"/>
    <property type="match status" value="1"/>
</dbReference>
<dbReference type="InterPro" id="IPR033469">
    <property type="entry name" value="CYTH-like_dom_sf"/>
</dbReference>
<dbReference type="EMBL" id="RKMG01000008">
    <property type="protein sequence ID" value="RPA60864.1"/>
    <property type="molecule type" value="Genomic_DNA"/>
</dbReference>
<dbReference type="RefSeq" id="WP_123779686.1">
    <property type="nucleotide sequence ID" value="NZ_RKMG01000008.1"/>
</dbReference>
<dbReference type="InterPro" id="IPR009195">
    <property type="entry name" value="Uncharacterised_YjbK"/>
</dbReference>
<dbReference type="Pfam" id="PF01928">
    <property type="entry name" value="CYTH"/>
    <property type="match status" value="1"/>
</dbReference>
<evidence type="ECO:0000259" key="1">
    <source>
        <dbReference type="PROSITE" id="PS51707"/>
    </source>
</evidence>
<name>A0A3N4H6P9_9LACT</name>
<sequence length="199" mass="22751">MTKNIEIEYKNLLSEATYNRLFQAFAFDQTPALTQTNIYFDTPDGKLRERHIGLRVRITDTYTHLTMKQPVADHQKLETTDKLTAADAETIVATGKLTNGPEIAKILAEFDIALNDLVIIGQFKTVRHQQTVEGHTMVLDHCYFSAFEDYELEVESHDAESGQAFFQEILQKYEIPQQVVKQKIRRMSQSAADPIIEQA</sequence>
<evidence type="ECO:0000313" key="3">
    <source>
        <dbReference type="Proteomes" id="UP000273977"/>
    </source>
</evidence>
<dbReference type="OrthoDB" id="384378at2"/>
<keyword evidence="3" id="KW-1185">Reference proteome</keyword>
<organism evidence="2 3">
    <name type="scientific">Aerococcus agrisoli</name>
    <dbReference type="NCBI Taxonomy" id="2487350"/>
    <lineage>
        <taxon>Bacteria</taxon>
        <taxon>Bacillati</taxon>
        <taxon>Bacillota</taxon>
        <taxon>Bacilli</taxon>
        <taxon>Lactobacillales</taxon>
        <taxon>Aerococcaceae</taxon>
        <taxon>Aerococcus</taxon>
    </lineage>
</organism>
<dbReference type="SMART" id="SM01118">
    <property type="entry name" value="CYTH"/>
    <property type="match status" value="1"/>
</dbReference>
<dbReference type="SUPFAM" id="SSF55154">
    <property type="entry name" value="CYTH-like phosphatases"/>
    <property type="match status" value="1"/>
</dbReference>
<evidence type="ECO:0000313" key="2">
    <source>
        <dbReference type="EMBL" id="RPA60864.1"/>
    </source>
</evidence>
<accession>A0A3N4H6P9</accession>
<dbReference type="AlphaFoldDB" id="A0A3N4H6P9"/>
<gene>
    <name evidence="2" type="ORF">EF384_03955</name>
</gene>
<dbReference type="PIRSF" id="PIRSF012526">
    <property type="entry name" value="CYTH_UCP012526"/>
    <property type="match status" value="1"/>
</dbReference>